<dbReference type="EMBL" id="JAPZBR010000005">
    <property type="protein sequence ID" value="KAJ5354340.1"/>
    <property type="molecule type" value="Genomic_DNA"/>
</dbReference>
<comment type="caution">
    <text evidence="2">The sequence shown here is derived from an EMBL/GenBank/DDBJ whole genome shotgun (WGS) entry which is preliminary data.</text>
</comment>
<reference evidence="2" key="2">
    <citation type="journal article" date="2023" name="IMA Fungus">
        <title>Comparative genomic study of the Penicillium genus elucidates a diverse pangenome and 15 lateral gene transfer events.</title>
        <authorList>
            <person name="Petersen C."/>
            <person name="Sorensen T."/>
            <person name="Nielsen M.R."/>
            <person name="Sondergaard T.E."/>
            <person name="Sorensen J.L."/>
            <person name="Fitzpatrick D.A."/>
            <person name="Frisvad J.C."/>
            <person name="Nielsen K.L."/>
        </authorList>
    </citation>
    <scope>NUCLEOTIDE SEQUENCE</scope>
    <source>
        <strain evidence="2">IBT 35675</strain>
    </source>
</reference>
<name>A0A9W9USZ5_PENBR</name>
<keyword evidence="1" id="KW-1133">Transmembrane helix</keyword>
<keyword evidence="1" id="KW-0812">Transmembrane</keyword>
<dbReference type="Proteomes" id="UP001148299">
    <property type="component" value="Unassembled WGS sequence"/>
</dbReference>
<keyword evidence="1" id="KW-0472">Membrane</keyword>
<feature type="transmembrane region" description="Helical" evidence="1">
    <location>
        <begin position="12"/>
        <end position="34"/>
    </location>
</feature>
<sequence>MAGQRSIAAIRLRLILVGAVLFGTGTTIAFQLLWRLVLFLHPPHGFGFPLFAPYIYNALHYGWGNTLLAFVVKAIEVPAPFFLWNFDKKLRKKSPFAAG</sequence>
<dbReference type="AlphaFoldDB" id="A0A9W9USZ5"/>
<organism evidence="2 3">
    <name type="scientific">Penicillium brevicompactum</name>
    <dbReference type="NCBI Taxonomy" id="5074"/>
    <lineage>
        <taxon>Eukaryota</taxon>
        <taxon>Fungi</taxon>
        <taxon>Dikarya</taxon>
        <taxon>Ascomycota</taxon>
        <taxon>Pezizomycotina</taxon>
        <taxon>Eurotiomycetes</taxon>
        <taxon>Eurotiomycetidae</taxon>
        <taxon>Eurotiales</taxon>
        <taxon>Aspergillaceae</taxon>
        <taxon>Penicillium</taxon>
    </lineage>
</organism>
<keyword evidence="3" id="KW-1185">Reference proteome</keyword>
<evidence type="ECO:0000313" key="2">
    <source>
        <dbReference type="EMBL" id="KAJ5354340.1"/>
    </source>
</evidence>
<gene>
    <name evidence="2" type="ORF">N7541_006904</name>
</gene>
<feature type="transmembrane region" description="Helical" evidence="1">
    <location>
        <begin position="67"/>
        <end position="86"/>
    </location>
</feature>
<evidence type="ECO:0000313" key="3">
    <source>
        <dbReference type="Proteomes" id="UP001148299"/>
    </source>
</evidence>
<evidence type="ECO:0000256" key="1">
    <source>
        <dbReference type="SAM" id="Phobius"/>
    </source>
</evidence>
<reference evidence="2" key="1">
    <citation type="submission" date="2022-12" db="EMBL/GenBank/DDBJ databases">
        <authorList>
            <person name="Petersen C."/>
        </authorList>
    </citation>
    <scope>NUCLEOTIDE SEQUENCE</scope>
    <source>
        <strain evidence="2">IBT 35675</strain>
    </source>
</reference>
<proteinExistence type="predicted"/>
<protein>
    <submittedName>
        <fullName evidence="2">Major facilitator superfamily domain general substrate transporter</fullName>
    </submittedName>
</protein>
<accession>A0A9W9USZ5</accession>